<dbReference type="PANTHER" id="PTHR36529:SF1">
    <property type="entry name" value="GLYCOSYLTRANSFERASE"/>
    <property type="match status" value="1"/>
</dbReference>
<keyword evidence="2" id="KW-1185">Reference proteome</keyword>
<evidence type="ECO:0000313" key="1">
    <source>
        <dbReference type="EMBL" id="TXC76990.1"/>
    </source>
</evidence>
<reference evidence="1 2" key="1">
    <citation type="submission" date="2019-08" db="EMBL/GenBank/DDBJ databases">
        <title>Genome of Luteibaculum oceani JCM 18817.</title>
        <authorList>
            <person name="Bowman J.P."/>
        </authorList>
    </citation>
    <scope>NUCLEOTIDE SEQUENCE [LARGE SCALE GENOMIC DNA]</scope>
    <source>
        <strain evidence="1 2">JCM 18817</strain>
    </source>
</reference>
<organism evidence="1 2">
    <name type="scientific">Luteibaculum oceani</name>
    <dbReference type="NCBI Taxonomy" id="1294296"/>
    <lineage>
        <taxon>Bacteria</taxon>
        <taxon>Pseudomonadati</taxon>
        <taxon>Bacteroidota</taxon>
        <taxon>Flavobacteriia</taxon>
        <taxon>Flavobacteriales</taxon>
        <taxon>Luteibaculaceae</taxon>
        <taxon>Luteibaculum</taxon>
    </lineage>
</organism>
<accession>A0A5C6UWN1</accession>
<comment type="caution">
    <text evidence="1">The sequence shown here is derived from an EMBL/GenBank/DDBJ whole genome shotgun (WGS) entry which is preliminary data.</text>
</comment>
<dbReference type="InterPro" id="IPR018641">
    <property type="entry name" value="Trfase_1_rSAM/seldom-assoc"/>
</dbReference>
<name>A0A5C6UWN1_9FLAO</name>
<dbReference type="PANTHER" id="PTHR36529">
    <property type="entry name" value="SLL1095 PROTEIN"/>
    <property type="match status" value="1"/>
</dbReference>
<dbReference type="InterPro" id="IPR029044">
    <property type="entry name" value="Nucleotide-diphossugar_trans"/>
</dbReference>
<dbReference type="OrthoDB" id="9798250at2"/>
<proteinExistence type="predicted"/>
<dbReference type="Gene3D" id="3.90.550.10">
    <property type="entry name" value="Spore Coat Polysaccharide Biosynthesis Protein SpsA, Chain A"/>
    <property type="match status" value="1"/>
</dbReference>
<dbReference type="RefSeq" id="WP_147015128.1">
    <property type="nucleotide sequence ID" value="NZ_VORB01000009.1"/>
</dbReference>
<dbReference type="SUPFAM" id="SSF53448">
    <property type="entry name" value="Nucleotide-diphospho-sugar transferases"/>
    <property type="match status" value="1"/>
</dbReference>
<dbReference type="GO" id="GO:0016740">
    <property type="term" value="F:transferase activity"/>
    <property type="evidence" value="ECO:0007669"/>
    <property type="project" value="UniProtKB-KW"/>
</dbReference>
<sequence>MRRALIIFAKNPELGKVKTRLAQDLGQSEALEWYIKLMKRTEAAVQGLCAEKTVFWSNAAPMHPPAFGREEFEFAVQQGDGLGERMKNAFNSFNRKGYNSFIIIGTDCWDLKPGIIENAYQELKNNDVVIGPAKDGGYYLLGTNDFHPELFENVEWSTDVVLEQTVKKCEKLSLSVKLLQKLSDVDNIYDLPME</sequence>
<keyword evidence="1" id="KW-0808">Transferase</keyword>
<dbReference type="AlphaFoldDB" id="A0A5C6UWN1"/>
<gene>
    <name evidence="1" type="ORF">FRX97_10285</name>
</gene>
<dbReference type="EMBL" id="VORB01000009">
    <property type="protein sequence ID" value="TXC76990.1"/>
    <property type="molecule type" value="Genomic_DNA"/>
</dbReference>
<dbReference type="Pfam" id="PF09837">
    <property type="entry name" value="DUF2064"/>
    <property type="match status" value="1"/>
</dbReference>
<protein>
    <submittedName>
        <fullName evidence="1">Glycosyltransferase</fullName>
    </submittedName>
</protein>
<dbReference type="Proteomes" id="UP000321168">
    <property type="component" value="Unassembled WGS sequence"/>
</dbReference>
<dbReference type="NCBIfam" id="TIGR04282">
    <property type="entry name" value="glyco_like_cofC"/>
    <property type="match status" value="1"/>
</dbReference>
<evidence type="ECO:0000313" key="2">
    <source>
        <dbReference type="Proteomes" id="UP000321168"/>
    </source>
</evidence>